<feature type="domain" description="GFO/IDH/MocA-like oxidoreductase" evidence="2">
    <location>
        <begin position="142"/>
        <end position="266"/>
    </location>
</feature>
<dbReference type="InterPro" id="IPR036291">
    <property type="entry name" value="NAD(P)-bd_dom_sf"/>
</dbReference>
<feature type="domain" description="Gfo/Idh/MocA-like oxidoreductase N-terminal" evidence="1">
    <location>
        <begin position="7"/>
        <end position="129"/>
    </location>
</feature>
<dbReference type="GO" id="GO:0033712">
    <property type="term" value="F:1,5-anhydro-D-fructose reductase (1,5-anhydro-D-mannitol-forming) activity"/>
    <property type="evidence" value="ECO:0007669"/>
    <property type="project" value="UniProtKB-EC"/>
</dbReference>
<dbReference type="Pfam" id="PF22725">
    <property type="entry name" value="GFO_IDH_MocA_C3"/>
    <property type="match status" value="1"/>
</dbReference>
<dbReference type="InterPro" id="IPR000683">
    <property type="entry name" value="Gfo/Idh/MocA-like_OxRdtase_N"/>
</dbReference>
<dbReference type="EMBL" id="CP036272">
    <property type="protein sequence ID" value="QDT58647.1"/>
    <property type="molecule type" value="Genomic_DNA"/>
</dbReference>
<name>A0A517SR98_9BACT</name>
<dbReference type="Proteomes" id="UP000315003">
    <property type="component" value="Chromosome"/>
</dbReference>
<dbReference type="EC" id="1.1.1.292" evidence="3"/>
<evidence type="ECO:0000259" key="1">
    <source>
        <dbReference type="Pfam" id="PF01408"/>
    </source>
</evidence>
<sequence>MSNSLCRWGILSTANIGRKNWRAITLSGNGVVQAVSSRSEAKAKTYIDECMAEVPLPVAPQAFGSHQELLESDQIDAVYIPLPTGLRKEWVLAAAKAGKHVLIEKPVADTLQDAIEMRDACKQAGVQFMDGVMFDHSKRISEVANQLEGGSIGTLRRIQAHFSFNGDDEFQQDNIRTDMVLEKHGCLGDLGWYCIRFILWASAFRDPVRVSARTVTKLQRPGSDDWVPGQFAAEFEYEDGLTAGFFCSFMTANQQLASVSGTDGYLTLDDYVLPLFDSKLDWQIHRHDLQIDNCTWNFLRRSEPFYTDEFHGAHGNAQEVNMMRAFADIVCSGQLNDELADRAIKTQRLLDACRLSDSNGGAFIALDSVG</sequence>
<keyword evidence="4" id="KW-1185">Reference proteome</keyword>
<keyword evidence="3" id="KW-0560">Oxidoreductase</keyword>
<gene>
    <name evidence="3" type="primary">afr_2</name>
    <name evidence="3" type="ORF">SV7mr_11400</name>
</gene>
<dbReference type="PANTHER" id="PTHR46368:SF4">
    <property type="entry name" value="OS10G0403700 PROTEIN"/>
    <property type="match status" value="1"/>
</dbReference>
<dbReference type="RefSeq" id="WP_145269933.1">
    <property type="nucleotide sequence ID" value="NZ_CP036272.1"/>
</dbReference>
<protein>
    <submittedName>
        <fullName evidence="3">1,5-anhydro-D-fructose reductase</fullName>
        <ecNumber evidence="3">1.1.1.292</ecNumber>
    </submittedName>
</protein>
<dbReference type="PANTHER" id="PTHR46368">
    <property type="match status" value="1"/>
</dbReference>
<dbReference type="InterPro" id="IPR055170">
    <property type="entry name" value="GFO_IDH_MocA-like_dom"/>
</dbReference>
<dbReference type="OrthoDB" id="9783105at2"/>
<dbReference type="Gene3D" id="3.40.50.720">
    <property type="entry name" value="NAD(P)-binding Rossmann-like Domain"/>
    <property type="match status" value="1"/>
</dbReference>
<evidence type="ECO:0000313" key="4">
    <source>
        <dbReference type="Proteomes" id="UP000315003"/>
    </source>
</evidence>
<dbReference type="SUPFAM" id="SSF51735">
    <property type="entry name" value="NAD(P)-binding Rossmann-fold domains"/>
    <property type="match status" value="1"/>
</dbReference>
<dbReference type="GO" id="GO:0000166">
    <property type="term" value="F:nucleotide binding"/>
    <property type="evidence" value="ECO:0007669"/>
    <property type="project" value="InterPro"/>
</dbReference>
<proteinExistence type="predicted"/>
<dbReference type="Gene3D" id="3.30.360.10">
    <property type="entry name" value="Dihydrodipicolinate Reductase, domain 2"/>
    <property type="match status" value="1"/>
</dbReference>
<reference evidence="3 4" key="1">
    <citation type="submission" date="2019-02" db="EMBL/GenBank/DDBJ databases">
        <title>Deep-cultivation of Planctomycetes and their phenomic and genomic characterization uncovers novel biology.</title>
        <authorList>
            <person name="Wiegand S."/>
            <person name="Jogler M."/>
            <person name="Boedeker C."/>
            <person name="Pinto D."/>
            <person name="Vollmers J."/>
            <person name="Rivas-Marin E."/>
            <person name="Kohn T."/>
            <person name="Peeters S.H."/>
            <person name="Heuer A."/>
            <person name="Rast P."/>
            <person name="Oberbeckmann S."/>
            <person name="Bunk B."/>
            <person name="Jeske O."/>
            <person name="Meyerdierks A."/>
            <person name="Storesund J.E."/>
            <person name="Kallscheuer N."/>
            <person name="Luecker S."/>
            <person name="Lage O.M."/>
            <person name="Pohl T."/>
            <person name="Merkel B.J."/>
            <person name="Hornburger P."/>
            <person name="Mueller R.-W."/>
            <person name="Bruemmer F."/>
            <person name="Labrenz M."/>
            <person name="Spormann A.M."/>
            <person name="Op den Camp H."/>
            <person name="Overmann J."/>
            <person name="Amann R."/>
            <person name="Jetten M.S.M."/>
            <person name="Mascher T."/>
            <person name="Medema M.H."/>
            <person name="Devos D.P."/>
            <person name="Kaster A.-K."/>
            <person name="Ovreas L."/>
            <person name="Rohde M."/>
            <person name="Galperin M.Y."/>
            <person name="Jogler C."/>
        </authorList>
    </citation>
    <scope>NUCLEOTIDE SEQUENCE [LARGE SCALE GENOMIC DNA]</scope>
    <source>
        <strain evidence="3 4">SV_7m_r</strain>
    </source>
</reference>
<accession>A0A517SR98</accession>
<dbReference type="AlphaFoldDB" id="A0A517SR98"/>
<organism evidence="3 4">
    <name type="scientific">Stieleria bergensis</name>
    <dbReference type="NCBI Taxonomy" id="2528025"/>
    <lineage>
        <taxon>Bacteria</taxon>
        <taxon>Pseudomonadati</taxon>
        <taxon>Planctomycetota</taxon>
        <taxon>Planctomycetia</taxon>
        <taxon>Pirellulales</taxon>
        <taxon>Pirellulaceae</taxon>
        <taxon>Stieleria</taxon>
    </lineage>
</organism>
<dbReference type="SUPFAM" id="SSF55347">
    <property type="entry name" value="Glyceraldehyde-3-phosphate dehydrogenase-like, C-terminal domain"/>
    <property type="match status" value="1"/>
</dbReference>
<evidence type="ECO:0000313" key="3">
    <source>
        <dbReference type="EMBL" id="QDT58647.1"/>
    </source>
</evidence>
<dbReference type="Pfam" id="PF01408">
    <property type="entry name" value="GFO_IDH_MocA"/>
    <property type="match status" value="1"/>
</dbReference>
<evidence type="ECO:0000259" key="2">
    <source>
        <dbReference type="Pfam" id="PF22725"/>
    </source>
</evidence>